<dbReference type="InterPro" id="IPR036615">
    <property type="entry name" value="Mur_ligase_C_dom_sf"/>
</dbReference>
<evidence type="ECO:0000256" key="3">
    <source>
        <dbReference type="ARBA" id="ARBA00013025"/>
    </source>
</evidence>
<evidence type="ECO:0000256" key="7">
    <source>
        <dbReference type="ARBA" id="ARBA00022741"/>
    </source>
</evidence>
<dbReference type="AlphaFoldDB" id="A0A6P8ZII3"/>
<dbReference type="PROSITE" id="PS01012">
    <property type="entry name" value="FOLYLPOLYGLU_SYNT_2"/>
    <property type="match status" value="1"/>
</dbReference>
<keyword evidence="8" id="KW-0067">ATP-binding</keyword>
<gene>
    <name evidence="15" type="primary">LOC117640835</name>
</gene>
<evidence type="ECO:0000256" key="4">
    <source>
        <dbReference type="ARBA" id="ARBA00022563"/>
    </source>
</evidence>
<dbReference type="SUPFAM" id="SSF53244">
    <property type="entry name" value="MurD-like peptide ligases, peptide-binding domain"/>
    <property type="match status" value="1"/>
</dbReference>
<evidence type="ECO:0000256" key="11">
    <source>
        <dbReference type="ARBA" id="ARBA00030876"/>
    </source>
</evidence>
<dbReference type="UniPathway" id="UPA00850"/>
<dbReference type="Gene3D" id="3.90.190.20">
    <property type="entry name" value="Mur ligase, C-terminal domain"/>
    <property type="match status" value="1"/>
</dbReference>
<dbReference type="FunCoup" id="A0A6P8ZII3">
    <property type="interactions" value="1032"/>
</dbReference>
<dbReference type="SUPFAM" id="SSF53623">
    <property type="entry name" value="MurD-like peptide ligases, catalytic domain"/>
    <property type="match status" value="1"/>
</dbReference>
<dbReference type="PANTHER" id="PTHR11136">
    <property type="entry name" value="FOLYLPOLYGLUTAMATE SYNTHASE-RELATED"/>
    <property type="match status" value="1"/>
</dbReference>
<keyword evidence="13" id="KW-0472">Membrane</keyword>
<evidence type="ECO:0000313" key="14">
    <source>
        <dbReference type="Proteomes" id="UP000515158"/>
    </source>
</evidence>
<dbReference type="GO" id="GO:0005524">
    <property type="term" value="F:ATP binding"/>
    <property type="evidence" value="ECO:0007669"/>
    <property type="project" value="UniProtKB-KW"/>
</dbReference>
<keyword evidence="6" id="KW-0479">Metal-binding</keyword>
<dbReference type="GO" id="GO:0005829">
    <property type="term" value="C:cytosol"/>
    <property type="evidence" value="ECO:0007669"/>
    <property type="project" value="TreeGrafter"/>
</dbReference>
<protein>
    <recommendedName>
        <fullName evidence="3">tetrahydrofolate synthase</fullName>
        <ecNumber evidence="3">6.3.2.17</ecNumber>
    </recommendedName>
    <alternativeName>
        <fullName evidence="11">Folylpoly-gamma-glutamate synthetase</fullName>
    </alternativeName>
    <alternativeName>
        <fullName evidence="10">Tetrahydrofolylpolyglutamate synthase</fullName>
    </alternativeName>
</protein>
<keyword evidence="4" id="KW-0554">One-carbon metabolism</keyword>
<accession>A0A6P8ZII3</accession>
<comment type="similarity">
    <text evidence="2">Belongs to the folylpolyglutamate synthase family.</text>
</comment>
<comment type="pathway">
    <text evidence="1">Cofactor biosynthesis; tetrahydrofolylpolyglutamate biosynthesis.</text>
</comment>
<proteinExistence type="inferred from homology"/>
<keyword evidence="7" id="KW-0547">Nucleotide-binding</keyword>
<dbReference type="GO" id="GO:0006730">
    <property type="term" value="P:one-carbon metabolic process"/>
    <property type="evidence" value="ECO:0007669"/>
    <property type="project" value="UniProtKB-KW"/>
</dbReference>
<dbReference type="PROSITE" id="PS01011">
    <property type="entry name" value="FOLYLPOLYGLU_SYNT_1"/>
    <property type="match status" value="1"/>
</dbReference>
<keyword evidence="13" id="KW-1133">Transmembrane helix</keyword>
<dbReference type="NCBIfam" id="TIGR01499">
    <property type="entry name" value="folC"/>
    <property type="match status" value="1"/>
</dbReference>
<evidence type="ECO:0000256" key="8">
    <source>
        <dbReference type="ARBA" id="ARBA00022840"/>
    </source>
</evidence>
<evidence type="ECO:0000256" key="13">
    <source>
        <dbReference type="SAM" id="Phobius"/>
    </source>
</evidence>
<dbReference type="EC" id="6.3.2.17" evidence="3"/>
<feature type="transmembrane region" description="Helical" evidence="13">
    <location>
        <begin position="473"/>
        <end position="495"/>
    </location>
</feature>
<evidence type="ECO:0000313" key="15">
    <source>
        <dbReference type="RefSeq" id="XP_034233654.1"/>
    </source>
</evidence>
<dbReference type="GO" id="GO:0005739">
    <property type="term" value="C:mitochondrion"/>
    <property type="evidence" value="ECO:0007669"/>
    <property type="project" value="TreeGrafter"/>
</dbReference>
<sequence>MQELVRAVGVHGPRSCRQSQPLAQSLPRQSLGGLLHAGERWHSPPPWLGSAKVACREMSHSNSSSGRSYEDAVAALNSLQSNAAYINKLVKDGVRSTNDDNRLLSCAEMIGLGPNELSNLSVIHVAGTKGKGSTSAYCESILRHNGFRTGFFSSPHLVSLRERIRLDGRPISTLKFTSYFWKTYDLLLGQKIPPSSMPPYFAFLTLMAFRLFLEEKVDVAIVEVGIGGERDCTNILQNVSVVGITSLGIDHTALLGNSLPSIAWQKAGILKPTAVAYTVPGHAPEALEVIRQRSIERMCPVEVVPSLDQYLWPTLQSREAALSLFWTQQINASLALQLTNAWFQRRLLSNSVNTVLPPNATLKEAPSFSISEETATGLLACRWPGRNHILESDCGRIRYFLDGAHTVESMSACVEWYKRSLPMRPGLRHALLLNMTGDRDCLQIMKPLFSCAFDKVFFSPNIFHSPISKGSFVVLWFFLLKVYLFLFKCVNFLVLGDSVNLRVTTSSQLKQTRALYDLWVAKYQNVETNGNDSNMCSASPKVYLKNSVNDALAELQDENMEWCVLVTGSLHLVGAVLSVIDPELIKSEKS</sequence>
<dbReference type="GO" id="GO:0046872">
    <property type="term" value="F:metal ion binding"/>
    <property type="evidence" value="ECO:0007669"/>
    <property type="project" value="UniProtKB-KW"/>
</dbReference>
<dbReference type="PANTHER" id="PTHR11136:SF5">
    <property type="entry name" value="FOLYLPOLYGLUTAMATE SYNTHASE, MITOCHONDRIAL"/>
    <property type="match status" value="1"/>
</dbReference>
<evidence type="ECO:0000256" key="10">
    <source>
        <dbReference type="ARBA" id="ARBA00030592"/>
    </source>
</evidence>
<evidence type="ECO:0000256" key="6">
    <source>
        <dbReference type="ARBA" id="ARBA00022723"/>
    </source>
</evidence>
<comment type="catalytic activity">
    <reaction evidence="12">
        <text>(6S)-5,6,7,8-tetrahydrofolyl-(gamma-L-Glu)(n) + L-glutamate + ATP = (6S)-5,6,7,8-tetrahydrofolyl-(gamma-L-Glu)(n+1) + ADP + phosphate + H(+)</text>
        <dbReference type="Rhea" id="RHEA:10580"/>
        <dbReference type="Rhea" id="RHEA-COMP:14738"/>
        <dbReference type="Rhea" id="RHEA-COMP:14740"/>
        <dbReference type="ChEBI" id="CHEBI:15378"/>
        <dbReference type="ChEBI" id="CHEBI:29985"/>
        <dbReference type="ChEBI" id="CHEBI:30616"/>
        <dbReference type="ChEBI" id="CHEBI:43474"/>
        <dbReference type="ChEBI" id="CHEBI:141005"/>
        <dbReference type="ChEBI" id="CHEBI:456216"/>
        <dbReference type="EC" id="6.3.2.17"/>
    </reaction>
</comment>
<keyword evidence="14" id="KW-1185">Reference proteome</keyword>
<dbReference type="InterPro" id="IPR018109">
    <property type="entry name" value="Folylpolyglutamate_synth_CS"/>
</dbReference>
<dbReference type="InterPro" id="IPR001645">
    <property type="entry name" value="Folylpolyglutamate_synth"/>
</dbReference>
<dbReference type="GO" id="GO:0004326">
    <property type="term" value="F:tetrahydrofolylpolyglutamate synthase activity"/>
    <property type="evidence" value="ECO:0007669"/>
    <property type="project" value="UniProtKB-EC"/>
</dbReference>
<dbReference type="InParanoid" id="A0A6P8ZII3"/>
<reference evidence="15" key="1">
    <citation type="submission" date="2025-08" db="UniProtKB">
        <authorList>
            <consortium name="RefSeq"/>
        </authorList>
    </citation>
    <scope>IDENTIFICATION</scope>
    <source>
        <tissue evidence="15">Total insect</tissue>
    </source>
</reference>
<dbReference type="Gene3D" id="3.40.1190.10">
    <property type="entry name" value="Mur-like, catalytic domain"/>
    <property type="match status" value="1"/>
</dbReference>
<name>A0A6P8ZII3_THRPL</name>
<evidence type="ECO:0000256" key="12">
    <source>
        <dbReference type="ARBA" id="ARBA00047493"/>
    </source>
</evidence>
<dbReference type="InterPro" id="IPR036565">
    <property type="entry name" value="Mur-like_cat_sf"/>
</dbReference>
<dbReference type="OrthoDB" id="5212574at2759"/>
<dbReference type="KEGG" id="tpal:117640835"/>
<evidence type="ECO:0000256" key="5">
    <source>
        <dbReference type="ARBA" id="ARBA00022598"/>
    </source>
</evidence>
<evidence type="ECO:0000256" key="2">
    <source>
        <dbReference type="ARBA" id="ARBA00008276"/>
    </source>
</evidence>
<keyword evidence="5" id="KW-0436">Ligase</keyword>
<dbReference type="GeneID" id="117640835"/>
<keyword evidence="9" id="KW-0460">Magnesium</keyword>
<evidence type="ECO:0000256" key="1">
    <source>
        <dbReference type="ARBA" id="ARBA00005150"/>
    </source>
</evidence>
<evidence type="ECO:0000256" key="9">
    <source>
        <dbReference type="ARBA" id="ARBA00022842"/>
    </source>
</evidence>
<dbReference type="Proteomes" id="UP000515158">
    <property type="component" value="Unplaced"/>
</dbReference>
<keyword evidence="13" id="KW-0812">Transmembrane</keyword>
<dbReference type="RefSeq" id="XP_034233654.1">
    <property type="nucleotide sequence ID" value="XM_034377763.1"/>
</dbReference>
<organism evidence="15">
    <name type="scientific">Thrips palmi</name>
    <name type="common">Melon thrips</name>
    <dbReference type="NCBI Taxonomy" id="161013"/>
    <lineage>
        <taxon>Eukaryota</taxon>
        <taxon>Metazoa</taxon>
        <taxon>Ecdysozoa</taxon>
        <taxon>Arthropoda</taxon>
        <taxon>Hexapoda</taxon>
        <taxon>Insecta</taxon>
        <taxon>Pterygota</taxon>
        <taxon>Neoptera</taxon>
        <taxon>Paraneoptera</taxon>
        <taxon>Thysanoptera</taxon>
        <taxon>Terebrantia</taxon>
        <taxon>Thripoidea</taxon>
        <taxon>Thripidae</taxon>
        <taxon>Thrips</taxon>
    </lineage>
</organism>